<comment type="caution">
    <text evidence="1">The sequence shown here is derived from an EMBL/GenBank/DDBJ whole genome shotgun (WGS) entry which is preliminary data.</text>
</comment>
<proteinExistence type="predicted"/>
<name>A0A1J5P951_9ZZZZ</name>
<protein>
    <submittedName>
        <fullName evidence="1">Uncharacterized protein</fullName>
    </submittedName>
</protein>
<dbReference type="EMBL" id="MLJW01008497">
    <property type="protein sequence ID" value="OIQ64004.1"/>
    <property type="molecule type" value="Genomic_DNA"/>
</dbReference>
<gene>
    <name evidence="1" type="ORF">GALL_544480</name>
</gene>
<accession>A0A1J5P951</accession>
<dbReference type="AlphaFoldDB" id="A0A1J5P951"/>
<evidence type="ECO:0000313" key="1">
    <source>
        <dbReference type="EMBL" id="OIQ64004.1"/>
    </source>
</evidence>
<sequence>MQPLQRIDRRAGSARRIRQFQRQFLCGGRDLVHRDSGQITSEGQHLDAAGRGAERLRQIGLRVDGLQPRADHGNTRSSGGCNGYRGCDLYPGGKRSQPGIGNLGFF</sequence>
<reference evidence="1" key="1">
    <citation type="submission" date="2016-10" db="EMBL/GenBank/DDBJ databases">
        <title>Sequence of Gallionella enrichment culture.</title>
        <authorList>
            <person name="Poehlein A."/>
            <person name="Muehling M."/>
            <person name="Daniel R."/>
        </authorList>
    </citation>
    <scope>NUCLEOTIDE SEQUENCE</scope>
</reference>
<organism evidence="1">
    <name type="scientific">mine drainage metagenome</name>
    <dbReference type="NCBI Taxonomy" id="410659"/>
    <lineage>
        <taxon>unclassified sequences</taxon>
        <taxon>metagenomes</taxon>
        <taxon>ecological metagenomes</taxon>
    </lineage>
</organism>